<dbReference type="RefSeq" id="WP_422918558.1">
    <property type="nucleotide sequence ID" value="NZ_JAMZEJ010000002.1"/>
</dbReference>
<organism evidence="1 2">
    <name type="scientific">Rhizosaccharibacter radicis</name>
    <dbReference type="NCBI Taxonomy" id="2782605"/>
    <lineage>
        <taxon>Bacteria</taxon>
        <taxon>Pseudomonadati</taxon>
        <taxon>Pseudomonadota</taxon>
        <taxon>Alphaproteobacteria</taxon>
        <taxon>Acetobacterales</taxon>
        <taxon>Acetobacteraceae</taxon>
        <taxon>Rhizosaccharibacter</taxon>
    </lineage>
</organism>
<sequence>MSGWSVMPEAPVWVVEDPGRDDAGAVAGRLGPPFRRIRIGTPLDQRVREGSRPRLVISAGPRAALWSLAMRSQSGCRTVHCAGLDMGWELSAGRDAAGNALRRLRAGALTRMFDLAVVPGAGRTLPDRAIGVVGSPHLVSPALLARARDLWAERLSHLPRFRVAVLLGGGRPDQGMELARRVSAIARHGSGCVVASVLAGCSHETADNFAAGLSGCLSLVFRHGEPGEDPTLAFLGTAHASVVAHAGARALLEACATGGPVLVSSPAGAPARLLARQLEAEGQVRPLEHGMTSWTRQPLDEAGRVARIVRGRLLASAGS</sequence>
<dbReference type="InterPro" id="IPR009367">
    <property type="entry name" value="Elm1-like"/>
</dbReference>
<dbReference type="Proteomes" id="UP001524547">
    <property type="component" value="Unassembled WGS sequence"/>
</dbReference>
<dbReference type="Pfam" id="PF06258">
    <property type="entry name" value="Mito_fiss_Elm1"/>
    <property type="match status" value="1"/>
</dbReference>
<name>A0ABT1VU01_9PROT</name>
<protein>
    <submittedName>
        <fullName evidence="1">Mitochondrial fission ELM1 family protein</fullName>
    </submittedName>
</protein>
<gene>
    <name evidence="1" type="ORF">NFI88_03030</name>
</gene>
<evidence type="ECO:0000313" key="1">
    <source>
        <dbReference type="EMBL" id="MCQ8239813.1"/>
    </source>
</evidence>
<proteinExistence type="predicted"/>
<evidence type="ECO:0000313" key="2">
    <source>
        <dbReference type="Proteomes" id="UP001524547"/>
    </source>
</evidence>
<accession>A0ABT1VU01</accession>
<reference evidence="1 2" key="1">
    <citation type="submission" date="2022-06" db="EMBL/GenBank/DDBJ databases">
        <title>Rhizosaccharibacter gen. nov. sp. nov. KSS12, endophytic bacteria isolated from sugarcane.</title>
        <authorList>
            <person name="Pitiwittayakul N."/>
        </authorList>
    </citation>
    <scope>NUCLEOTIDE SEQUENCE [LARGE SCALE GENOMIC DNA]</scope>
    <source>
        <strain evidence="1 2">KSS12</strain>
    </source>
</reference>
<keyword evidence="2" id="KW-1185">Reference proteome</keyword>
<dbReference type="EMBL" id="JAMZEJ010000002">
    <property type="protein sequence ID" value="MCQ8239813.1"/>
    <property type="molecule type" value="Genomic_DNA"/>
</dbReference>
<comment type="caution">
    <text evidence="1">The sequence shown here is derived from an EMBL/GenBank/DDBJ whole genome shotgun (WGS) entry which is preliminary data.</text>
</comment>